<evidence type="ECO:0000313" key="2">
    <source>
        <dbReference type="Proteomes" id="UP000276215"/>
    </source>
</evidence>
<evidence type="ECO:0000313" key="1">
    <source>
        <dbReference type="EMBL" id="RPA94531.1"/>
    </source>
</evidence>
<reference evidence="1 2" key="1">
    <citation type="journal article" date="2018" name="Nat. Ecol. Evol.">
        <title>Pezizomycetes genomes reveal the molecular basis of ectomycorrhizal truffle lifestyle.</title>
        <authorList>
            <person name="Murat C."/>
            <person name="Payen T."/>
            <person name="Noel B."/>
            <person name="Kuo A."/>
            <person name="Morin E."/>
            <person name="Chen J."/>
            <person name="Kohler A."/>
            <person name="Krizsan K."/>
            <person name="Balestrini R."/>
            <person name="Da Silva C."/>
            <person name="Montanini B."/>
            <person name="Hainaut M."/>
            <person name="Levati E."/>
            <person name="Barry K.W."/>
            <person name="Belfiori B."/>
            <person name="Cichocki N."/>
            <person name="Clum A."/>
            <person name="Dockter R.B."/>
            <person name="Fauchery L."/>
            <person name="Guy J."/>
            <person name="Iotti M."/>
            <person name="Le Tacon F."/>
            <person name="Lindquist E.A."/>
            <person name="Lipzen A."/>
            <person name="Malagnac F."/>
            <person name="Mello A."/>
            <person name="Molinier V."/>
            <person name="Miyauchi S."/>
            <person name="Poulain J."/>
            <person name="Riccioni C."/>
            <person name="Rubini A."/>
            <person name="Sitrit Y."/>
            <person name="Splivallo R."/>
            <person name="Traeger S."/>
            <person name="Wang M."/>
            <person name="Zifcakova L."/>
            <person name="Wipf D."/>
            <person name="Zambonelli A."/>
            <person name="Paolocci F."/>
            <person name="Nowrousian M."/>
            <person name="Ottonello S."/>
            <person name="Baldrian P."/>
            <person name="Spatafora J.W."/>
            <person name="Henrissat B."/>
            <person name="Nagy L.G."/>
            <person name="Aury J.M."/>
            <person name="Wincker P."/>
            <person name="Grigoriev I.V."/>
            <person name="Bonfante P."/>
            <person name="Martin F.M."/>
        </authorList>
    </citation>
    <scope>NUCLEOTIDE SEQUENCE [LARGE SCALE GENOMIC DNA]</scope>
    <source>
        <strain evidence="1 2">120613-1</strain>
    </source>
</reference>
<dbReference type="EMBL" id="ML120436">
    <property type="protein sequence ID" value="RPA94531.1"/>
    <property type="molecule type" value="Genomic_DNA"/>
</dbReference>
<gene>
    <name evidence="1" type="ORF">L873DRAFT_1431256</name>
</gene>
<dbReference type="AlphaFoldDB" id="A0A3N4JCW9"/>
<name>A0A3N4JCW9_9PEZI</name>
<keyword evidence="2" id="KW-1185">Reference proteome</keyword>
<sequence>MLSHKVVLSCQALFGVPLVVSLRKFGGCGCQPQPWHDYPTSLGHCLLFIFYDLFTSDKLWAIISGGLYPVGRISNRERIDRRHHKPLRHPPHGRLNLNRKLSCHELDEVRQL</sequence>
<organism evidence="1 2">
    <name type="scientific">Choiromyces venosus 120613-1</name>
    <dbReference type="NCBI Taxonomy" id="1336337"/>
    <lineage>
        <taxon>Eukaryota</taxon>
        <taxon>Fungi</taxon>
        <taxon>Dikarya</taxon>
        <taxon>Ascomycota</taxon>
        <taxon>Pezizomycotina</taxon>
        <taxon>Pezizomycetes</taxon>
        <taxon>Pezizales</taxon>
        <taxon>Tuberaceae</taxon>
        <taxon>Choiromyces</taxon>
    </lineage>
</organism>
<dbReference type="Proteomes" id="UP000276215">
    <property type="component" value="Unassembled WGS sequence"/>
</dbReference>
<protein>
    <submittedName>
        <fullName evidence="1">Uncharacterized protein</fullName>
    </submittedName>
</protein>
<proteinExistence type="predicted"/>
<accession>A0A3N4JCW9</accession>